<dbReference type="Pfam" id="PF00753">
    <property type="entry name" value="Lactamase_B"/>
    <property type="match status" value="1"/>
</dbReference>
<dbReference type="PANTHER" id="PTHR42951:SF4">
    <property type="entry name" value="ACYL-COENZYME A THIOESTERASE MBLAC2"/>
    <property type="match status" value="1"/>
</dbReference>
<gene>
    <name evidence="2" type="ORF">FB471_3441</name>
</gene>
<proteinExistence type="predicted"/>
<dbReference type="CDD" id="cd16282">
    <property type="entry name" value="metallo-hydrolase-like_MBL-fold"/>
    <property type="match status" value="1"/>
</dbReference>
<organism evidence="2 3">
    <name type="scientific">Amycolatopsis cihanbeyliensis</name>
    <dbReference type="NCBI Taxonomy" id="1128664"/>
    <lineage>
        <taxon>Bacteria</taxon>
        <taxon>Bacillati</taxon>
        <taxon>Actinomycetota</taxon>
        <taxon>Actinomycetes</taxon>
        <taxon>Pseudonocardiales</taxon>
        <taxon>Pseudonocardiaceae</taxon>
        <taxon>Amycolatopsis</taxon>
    </lineage>
</organism>
<accession>A0A542DKQ8</accession>
<protein>
    <submittedName>
        <fullName evidence="2">Glyoxylase-like metal-dependent hydrolase (Beta-lactamase superfamily II)</fullName>
    </submittedName>
</protein>
<sequence>MLLAVSSPALPVDPSRCEAGPVGYTKGLHEVTENVHAYLQPDGGWGRSNTGLIRGTDSALLVDTCFDAPLTRQMLDRMSPLTAHTPIEVAVNTHGDGDHWFGNYELPAGVDIVAAEAAVAEMHHLTPQALAALAEAELEQPMRDYLRRAFGAFAFAESGARLPGQTFTGRLELTVGGTLVELIEVGPAHTAGDLLVHVPSARTVFTGDILFIGSTPLIWAGPVDNWIAACDTVLGLGAEHIIPGHGPATDAEGVRAVQRYLRFVRDEARRRFDAGLDVPAAAADIELGEFAGWLQPERLAANVDRLYREFDPERPATDKVTLFGLMAQSHARRA</sequence>
<dbReference type="EMBL" id="VFML01000001">
    <property type="protein sequence ID" value="TQJ03677.1"/>
    <property type="molecule type" value="Genomic_DNA"/>
</dbReference>
<keyword evidence="3" id="KW-1185">Reference proteome</keyword>
<dbReference type="PANTHER" id="PTHR42951">
    <property type="entry name" value="METALLO-BETA-LACTAMASE DOMAIN-CONTAINING"/>
    <property type="match status" value="1"/>
</dbReference>
<dbReference type="InterPro" id="IPR050855">
    <property type="entry name" value="NDM-1-like"/>
</dbReference>
<evidence type="ECO:0000313" key="3">
    <source>
        <dbReference type="Proteomes" id="UP000320876"/>
    </source>
</evidence>
<reference evidence="2 3" key="1">
    <citation type="submission" date="2019-06" db="EMBL/GenBank/DDBJ databases">
        <title>Sequencing the genomes of 1000 actinobacteria strains.</title>
        <authorList>
            <person name="Klenk H.-P."/>
        </authorList>
    </citation>
    <scope>NUCLEOTIDE SEQUENCE [LARGE SCALE GENOMIC DNA]</scope>
    <source>
        <strain evidence="2 3">DSM 45679</strain>
    </source>
</reference>
<dbReference type="InterPro" id="IPR001279">
    <property type="entry name" value="Metallo-B-lactamas"/>
</dbReference>
<dbReference type="SUPFAM" id="SSF56281">
    <property type="entry name" value="Metallo-hydrolase/oxidoreductase"/>
    <property type="match status" value="1"/>
</dbReference>
<evidence type="ECO:0000259" key="1">
    <source>
        <dbReference type="SMART" id="SM00849"/>
    </source>
</evidence>
<dbReference type="Proteomes" id="UP000320876">
    <property type="component" value="Unassembled WGS sequence"/>
</dbReference>
<dbReference type="AlphaFoldDB" id="A0A542DKQ8"/>
<dbReference type="GO" id="GO:0016787">
    <property type="term" value="F:hydrolase activity"/>
    <property type="evidence" value="ECO:0007669"/>
    <property type="project" value="UniProtKB-KW"/>
</dbReference>
<dbReference type="OrthoDB" id="420651at2"/>
<keyword evidence="2" id="KW-0378">Hydrolase</keyword>
<comment type="caution">
    <text evidence="2">The sequence shown here is derived from an EMBL/GenBank/DDBJ whole genome shotgun (WGS) entry which is preliminary data.</text>
</comment>
<dbReference type="Gene3D" id="3.60.15.10">
    <property type="entry name" value="Ribonuclease Z/Hydroxyacylglutathione hydrolase-like"/>
    <property type="match status" value="1"/>
</dbReference>
<evidence type="ECO:0000313" key="2">
    <source>
        <dbReference type="EMBL" id="TQJ03677.1"/>
    </source>
</evidence>
<feature type="domain" description="Metallo-beta-lactamase" evidence="1">
    <location>
        <begin position="47"/>
        <end position="245"/>
    </location>
</feature>
<name>A0A542DKQ8_AMYCI</name>
<dbReference type="SMART" id="SM00849">
    <property type="entry name" value="Lactamase_B"/>
    <property type="match status" value="1"/>
</dbReference>
<dbReference type="InterPro" id="IPR036866">
    <property type="entry name" value="RibonucZ/Hydroxyglut_hydro"/>
</dbReference>